<proteinExistence type="predicted"/>
<protein>
    <submittedName>
        <fullName evidence="1">Uncharacterized protein</fullName>
    </submittedName>
</protein>
<comment type="caution">
    <text evidence="1">The sequence shown here is derived from an EMBL/GenBank/DDBJ whole genome shotgun (WGS) entry which is preliminary data.</text>
</comment>
<sequence>MSEGVIHTMKTEMVIHIAKTEMVRLVVEIECVGKISDAFDKATGSSDGLQLEQVDPNYVHALNEPHLHEIHVVPSKNEADQHLSCANPLPI</sequence>
<reference evidence="1" key="1">
    <citation type="journal article" date="2019" name="Sci. Rep.">
        <title>Draft genome of Tanacetum cinerariifolium, the natural source of mosquito coil.</title>
        <authorList>
            <person name="Yamashiro T."/>
            <person name="Shiraishi A."/>
            <person name="Satake H."/>
            <person name="Nakayama K."/>
        </authorList>
    </citation>
    <scope>NUCLEOTIDE SEQUENCE</scope>
</reference>
<evidence type="ECO:0000313" key="1">
    <source>
        <dbReference type="EMBL" id="GEU37076.1"/>
    </source>
</evidence>
<name>A0A6L2JJH1_TANCI</name>
<dbReference type="EMBL" id="BKCJ010000883">
    <property type="protein sequence ID" value="GEU37076.1"/>
    <property type="molecule type" value="Genomic_DNA"/>
</dbReference>
<organism evidence="1">
    <name type="scientific">Tanacetum cinerariifolium</name>
    <name type="common">Dalmatian daisy</name>
    <name type="synonym">Chrysanthemum cinerariifolium</name>
    <dbReference type="NCBI Taxonomy" id="118510"/>
    <lineage>
        <taxon>Eukaryota</taxon>
        <taxon>Viridiplantae</taxon>
        <taxon>Streptophyta</taxon>
        <taxon>Embryophyta</taxon>
        <taxon>Tracheophyta</taxon>
        <taxon>Spermatophyta</taxon>
        <taxon>Magnoliopsida</taxon>
        <taxon>eudicotyledons</taxon>
        <taxon>Gunneridae</taxon>
        <taxon>Pentapetalae</taxon>
        <taxon>asterids</taxon>
        <taxon>campanulids</taxon>
        <taxon>Asterales</taxon>
        <taxon>Asteraceae</taxon>
        <taxon>Asteroideae</taxon>
        <taxon>Anthemideae</taxon>
        <taxon>Anthemidinae</taxon>
        <taxon>Tanacetum</taxon>
    </lineage>
</organism>
<dbReference type="AlphaFoldDB" id="A0A6L2JJH1"/>
<gene>
    <name evidence="1" type="ORF">Tci_009054</name>
</gene>
<accession>A0A6L2JJH1</accession>